<protein>
    <recommendedName>
        <fullName evidence="5">N-acetyltransferase domain-containing protein</fullName>
    </recommendedName>
</protein>
<dbReference type="AlphaFoldDB" id="A0A920BRE1"/>
<dbReference type="SUPFAM" id="SSF55729">
    <property type="entry name" value="Acyl-CoA N-acyltransferases (Nat)"/>
    <property type="match status" value="1"/>
</dbReference>
<evidence type="ECO:0000256" key="4">
    <source>
        <dbReference type="SAM" id="Phobius"/>
    </source>
</evidence>
<sequence>MPHSGGTEPYRVLPLEQPVIEVEDLILRPWRKNDAANVVKAFGDPEIRAWHELELNSREDAVRWIDGWHDRWAAETGAAWAITKAAEEGQLLGQVAFRSLFLDAGMAECSYWVMPDYRGNGVAGKATQAMGDWALNELGLYRLEIVHSVRNLRSCRVATKAGFTAEGIKHSLQRYKTGGFHDMHLHARVRPAETRARPLDRALLDIIAHPRLVSTVTLMSLGSALLAWASSPIMVFLPFLAFAGTLAVRPLLGRTVRRQPLEAGSQPISARR</sequence>
<comment type="caution">
    <text evidence="6">The sequence shown here is derived from an EMBL/GenBank/DDBJ whole genome shotgun (WGS) entry which is preliminary data.</text>
</comment>
<evidence type="ECO:0000313" key="7">
    <source>
        <dbReference type="Proteomes" id="UP000677082"/>
    </source>
</evidence>
<keyword evidence="7" id="KW-1185">Reference proteome</keyword>
<gene>
    <name evidence="6" type="ORF">Ato02nite_097280</name>
</gene>
<keyword evidence="4" id="KW-0472">Membrane</keyword>
<dbReference type="Proteomes" id="UP000677082">
    <property type="component" value="Unassembled WGS sequence"/>
</dbReference>
<dbReference type="Pfam" id="PF13302">
    <property type="entry name" value="Acetyltransf_3"/>
    <property type="match status" value="1"/>
</dbReference>
<dbReference type="PANTHER" id="PTHR43792:SF8">
    <property type="entry name" value="[RIBOSOMAL PROTEIN US5]-ALANINE N-ACETYLTRANSFERASE"/>
    <property type="match status" value="1"/>
</dbReference>
<keyword evidence="2" id="KW-0012">Acyltransferase</keyword>
<dbReference type="InterPro" id="IPR051531">
    <property type="entry name" value="N-acetyltransferase"/>
</dbReference>
<feature type="transmembrane region" description="Helical" evidence="4">
    <location>
        <begin position="225"/>
        <end position="248"/>
    </location>
</feature>
<dbReference type="GO" id="GO:0016747">
    <property type="term" value="F:acyltransferase activity, transferring groups other than amino-acyl groups"/>
    <property type="evidence" value="ECO:0007669"/>
    <property type="project" value="InterPro"/>
</dbReference>
<comment type="similarity">
    <text evidence="3">Belongs to the acetyltransferase family. RimJ subfamily.</text>
</comment>
<organism evidence="6 7">
    <name type="scientific">Paractinoplanes toevensis</name>
    <dbReference type="NCBI Taxonomy" id="571911"/>
    <lineage>
        <taxon>Bacteria</taxon>
        <taxon>Bacillati</taxon>
        <taxon>Actinomycetota</taxon>
        <taxon>Actinomycetes</taxon>
        <taxon>Micromonosporales</taxon>
        <taxon>Micromonosporaceae</taxon>
        <taxon>Paractinoplanes</taxon>
    </lineage>
</organism>
<feature type="domain" description="N-acetyltransferase" evidence="5">
    <location>
        <begin position="25"/>
        <end position="188"/>
    </location>
</feature>
<name>A0A920BRE1_9ACTN</name>
<evidence type="ECO:0000256" key="2">
    <source>
        <dbReference type="ARBA" id="ARBA00023315"/>
    </source>
</evidence>
<proteinExistence type="inferred from homology"/>
<dbReference type="PROSITE" id="PS51186">
    <property type="entry name" value="GNAT"/>
    <property type="match status" value="1"/>
</dbReference>
<evidence type="ECO:0000259" key="5">
    <source>
        <dbReference type="PROSITE" id="PS51186"/>
    </source>
</evidence>
<evidence type="ECO:0000256" key="1">
    <source>
        <dbReference type="ARBA" id="ARBA00022679"/>
    </source>
</evidence>
<dbReference type="Gene3D" id="3.40.630.30">
    <property type="match status" value="1"/>
</dbReference>
<evidence type="ECO:0000313" key="6">
    <source>
        <dbReference type="EMBL" id="GIM97935.1"/>
    </source>
</evidence>
<dbReference type="EMBL" id="BOQN01000172">
    <property type="protein sequence ID" value="GIM97935.1"/>
    <property type="molecule type" value="Genomic_DNA"/>
</dbReference>
<dbReference type="PANTHER" id="PTHR43792">
    <property type="entry name" value="GNAT FAMILY, PUTATIVE (AFU_ORTHOLOGUE AFUA_3G00765)-RELATED-RELATED"/>
    <property type="match status" value="1"/>
</dbReference>
<reference evidence="6 7" key="1">
    <citation type="submission" date="2021-03" db="EMBL/GenBank/DDBJ databases">
        <title>Whole genome shotgun sequence of Actinoplanes toevensis NBRC 105298.</title>
        <authorList>
            <person name="Komaki H."/>
            <person name="Tamura T."/>
        </authorList>
    </citation>
    <scope>NUCLEOTIDE SEQUENCE [LARGE SCALE GENOMIC DNA]</scope>
    <source>
        <strain evidence="6 7">NBRC 105298</strain>
    </source>
</reference>
<dbReference type="InterPro" id="IPR016181">
    <property type="entry name" value="Acyl_CoA_acyltransferase"/>
</dbReference>
<keyword evidence="1" id="KW-0808">Transferase</keyword>
<evidence type="ECO:0000256" key="3">
    <source>
        <dbReference type="ARBA" id="ARBA00038502"/>
    </source>
</evidence>
<dbReference type="InterPro" id="IPR000182">
    <property type="entry name" value="GNAT_dom"/>
</dbReference>
<keyword evidence="4" id="KW-0812">Transmembrane</keyword>
<keyword evidence="4" id="KW-1133">Transmembrane helix</keyword>
<accession>A0A920BRE1</accession>